<gene>
    <name evidence="3" type="ORF">UFOVP154_11</name>
    <name evidence="2" type="ORF">UFOVP8_60</name>
</gene>
<evidence type="ECO:0000256" key="1">
    <source>
        <dbReference type="SAM" id="MobiDB-lite"/>
    </source>
</evidence>
<sequence>MPIVTVSKHGQTKSGKPVVYFNNKHDYTDMFFLNDGVQAPPIGATIDALTVSSKDGRFWSLKAWGVVPGSQVPPPQPQQAPQQYTTHAPTQAPDPSPDAPVGLPMEPGDALRFISNMVGSAVASGTCKLPADMAPWAVHALKIIRRLRDGTLASPDIPDTYQPPAKAAMPPAPSLPPRLAGGMEPAHGDEFGDMNDPIPF</sequence>
<feature type="region of interest" description="Disordered" evidence="1">
    <location>
        <begin position="69"/>
        <end position="101"/>
    </location>
</feature>
<evidence type="ECO:0000313" key="2">
    <source>
        <dbReference type="EMBL" id="CAB4121284.1"/>
    </source>
</evidence>
<dbReference type="EMBL" id="LR796144">
    <property type="protein sequence ID" value="CAB4121284.1"/>
    <property type="molecule type" value="Genomic_DNA"/>
</dbReference>
<protein>
    <submittedName>
        <fullName evidence="3">Uncharacterized protein</fullName>
    </submittedName>
</protein>
<organism evidence="3">
    <name type="scientific">uncultured Caudovirales phage</name>
    <dbReference type="NCBI Taxonomy" id="2100421"/>
    <lineage>
        <taxon>Viruses</taxon>
        <taxon>Duplodnaviria</taxon>
        <taxon>Heunggongvirae</taxon>
        <taxon>Uroviricota</taxon>
        <taxon>Caudoviricetes</taxon>
        <taxon>Peduoviridae</taxon>
        <taxon>Maltschvirus</taxon>
        <taxon>Maltschvirus maltsch</taxon>
    </lineage>
</organism>
<proteinExistence type="predicted"/>
<dbReference type="EMBL" id="LR798202">
    <property type="protein sequence ID" value="CAB5170226.1"/>
    <property type="molecule type" value="Genomic_DNA"/>
</dbReference>
<feature type="compositionally biased region" description="Low complexity" evidence="1">
    <location>
        <begin position="79"/>
        <end position="91"/>
    </location>
</feature>
<feature type="region of interest" description="Disordered" evidence="1">
    <location>
        <begin position="180"/>
        <end position="200"/>
    </location>
</feature>
<evidence type="ECO:0000313" key="3">
    <source>
        <dbReference type="EMBL" id="CAB5170226.1"/>
    </source>
</evidence>
<accession>A0A6J7WCK4</accession>
<name>A0A6J7WCK4_9CAUD</name>
<reference evidence="3" key="1">
    <citation type="submission" date="2020-05" db="EMBL/GenBank/DDBJ databases">
        <authorList>
            <person name="Chiriac C."/>
            <person name="Salcher M."/>
            <person name="Ghai R."/>
            <person name="Kavagutti S V."/>
        </authorList>
    </citation>
    <scope>NUCLEOTIDE SEQUENCE</scope>
</reference>